<sequence>MYEVHRDCLLTSAFFTANSPSLALPTSFDDYKSKSRLNVSPEESSSFSSANGVAVQEVSWFDSVLIGVFAKSCAGNPAGSNAIL</sequence>
<organism evidence="1 2">
    <name type="scientific">Nostoc commune NIES-4072</name>
    <dbReference type="NCBI Taxonomy" id="2005467"/>
    <lineage>
        <taxon>Bacteria</taxon>
        <taxon>Bacillati</taxon>
        <taxon>Cyanobacteriota</taxon>
        <taxon>Cyanophyceae</taxon>
        <taxon>Nostocales</taxon>
        <taxon>Nostocaceae</taxon>
        <taxon>Nostoc</taxon>
    </lineage>
</organism>
<comment type="caution">
    <text evidence="1">The sequence shown here is derived from an EMBL/GenBank/DDBJ whole genome shotgun (WGS) entry which is preliminary data.</text>
</comment>
<evidence type="ECO:0000313" key="2">
    <source>
        <dbReference type="Proteomes" id="UP000245124"/>
    </source>
</evidence>
<protein>
    <submittedName>
        <fullName evidence="1">Uncharacterized protein</fullName>
    </submittedName>
</protein>
<reference evidence="1 2" key="1">
    <citation type="submission" date="2017-06" db="EMBL/GenBank/DDBJ databases">
        <title>Genome sequencing of cyanobaciteial culture collection at National Institute for Environmental Studies (NIES).</title>
        <authorList>
            <person name="Hirose Y."/>
            <person name="Shimura Y."/>
            <person name="Fujisawa T."/>
            <person name="Nakamura Y."/>
            <person name="Kawachi M."/>
        </authorList>
    </citation>
    <scope>NUCLEOTIDE SEQUENCE [LARGE SCALE GENOMIC DNA]</scope>
    <source>
        <strain evidence="1 2">NIES-4072</strain>
    </source>
</reference>
<evidence type="ECO:0000313" key="1">
    <source>
        <dbReference type="EMBL" id="GBG23022.1"/>
    </source>
</evidence>
<gene>
    <name evidence="1" type="ORF">NIES4072_67340</name>
</gene>
<proteinExistence type="predicted"/>
<dbReference type="AlphaFoldDB" id="A0A2R5FW83"/>
<accession>A0A2R5FW83</accession>
<dbReference type="Proteomes" id="UP000245124">
    <property type="component" value="Unassembled WGS sequence"/>
</dbReference>
<name>A0A2R5FW83_NOSCO</name>
<dbReference type="EMBL" id="BDUD01000002">
    <property type="protein sequence ID" value="GBG23022.1"/>
    <property type="molecule type" value="Genomic_DNA"/>
</dbReference>
<keyword evidence="2" id="KW-1185">Reference proteome</keyword>